<feature type="transmembrane region" description="Helical" evidence="5">
    <location>
        <begin position="62"/>
        <end position="80"/>
    </location>
</feature>
<dbReference type="Proteomes" id="UP000217771">
    <property type="component" value="Unassembled WGS sequence"/>
</dbReference>
<dbReference type="EMBL" id="NSKB01000009">
    <property type="protein sequence ID" value="PAU74728.1"/>
    <property type="molecule type" value="Genomic_DNA"/>
</dbReference>
<reference evidence="7 8" key="1">
    <citation type="submission" date="2017-08" db="EMBL/GenBank/DDBJ databases">
        <title>Halomonas alkalisoli sp. nov., isolated from saline alkaline soil.</title>
        <authorList>
            <person name="Wang D."/>
            <person name="Zhang G."/>
        </authorList>
    </citation>
    <scope>NUCLEOTIDE SEQUENCE [LARGE SCALE GENOMIC DNA]</scope>
    <source>
        <strain evidence="7 8">WRN001</strain>
    </source>
</reference>
<feature type="transmembrane region" description="Helical" evidence="5">
    <location>
        <begin position="182"/>
        <end position="202"/>
    </location>
</feature>
<dbReference type="AlphaFoldDB" id="A0A2A2EPZ6"/>
<dbReference type="RefSeq" id="WP_095622937.1">
    <property type="nucleotide sequence ID" value="NZ_NSKB01000009.1"/>
</dbReference>
<evidence type="ECO:0000256" key="4">
    <source>
        <dbReference type="ARBA" id="ARBA00023136"/>
    </source>
</evidence>
<comment type="caution">
    <text evidence="7">The sequence shown here is derived from an EMBL/GenBank/DDBJ whole genome shotgun (WGS) entry which is preliminary data.</text>
</comment>
<evidence type="ECO:0000256" key="5">
    <source>
        <dbReference type="SAM" id="Phobius"/>
    </source>
</evidence>
<feature type="transmembrane region" description="Helical" evidence="5">
    <location>
        <begin position="9"/>
        <end position="27"/>
    </location>
</feature>
<dbReference type="GO" id="GO:0016020">
    <property type="term" value="C:membrane"/>
    <property type="evidence" value="ECO:0007669"/>
    <property type="project" value="UniProtKB-SubCell"/>
</dbReference>
<gene>
    <name evidence="7" type="ORF">CK498_21640</name>
</gene>
<evidence type="ECO:0000256" key="2">
    <source>
        <dbReference type="ARBA" id="ARBA00022692"/>
    </source>
</evidence>
<evidence type="ECO:0000256" key="1">
    <source>
        <dbReference type="ARBA" id="ARBA00004141"/>
    </source>
</evidence>
<evidence type="ECO:0000313" key="8">
    <source>
        <dbReference type="Proteomes" id="UP000217771"/>
    </source>
</evidence>
<dbReference type="InterPro" id="IPR007016">
    <property type="entry name" value="O-antigen_ligase-rel_domated"/>
</dbReference>
<dbReference type="PANTHER" id="PTHR37422:SF17">
    <property type="entry name" value="O-ANTIGEN LIGASE"/>
    <property type="match status" value="1"/>
</dbReference>
<feature type="transmembrane region" description="Helical" evidence="5">
    <location>
        <begin position="401"/>
        <end position="417"/>
    </location>
</feature>
<name>A0A2A2EPZ6_9GAMM</name>
<dbReference type="Pfam" id="PF04932">
    <property type="entry name" value="Wzy_C"/>
    <property type="match status" value="1"/>
</dbReference>
<evidence type="ECO:0000256" key="3">
    <source>
        <dbReference type="ARBA" id="ARBA00022989"/>
    </source>
</evidence>
<feature type="transmembrane region" description="Helical" evidence="5">
    <location>
        <begin position="208"/>
        <end position="224"/>
    </location>
</feature>
<keyword evidence="2 5" id="KW-0812">Transmembrane</keyword>
<keyword evidence="3 5" id="KW-1133">Transmembrane helix</keyword>
<comment type="subcellular location">
    <subcellularLocation>
        <location evidence="1">Membrane</location>
        <topology evidence="1">Multi-pass membrane protein</topology>
    </subcellularLocation>
</comment>
<feature type="transmembrane region" description="Helical" evidence="5">
    <location>
        <begin position="92"/>
        <end position="113"/>
    </location>
</feature>
<evidence type="ECO:0000313" key="7">
    <source>
        <dbReference type="EMBL" id="PAU74728.1"/>
    </source>
</evidence>
<sequence length="455" mass="49822">MPMKLGQAVGHANSVLMLAFVALLVLIPDAHRVVALAGLGLCLLIAVTARREQYARLDRDDAWFCAALMLYGAVWLLDVWRSGHWPVIERAGIRALPIWPLLVVPLLIGLRCYPPNPRMLWWGACLGASGAGLIALYERLVLGAERASNGINAIPFGNLSLLLGSLALMAVLWSLRYRSPRHASLLVLALLAAALGLLGSLLSGTRGGWVALPFVMLLVFRAARDVLPRRYLRFGIGGLAALMLVIVVLPHSGVGERVGQVTSDAQRYWQQGNAGNSLGMRLELWRAGAIMVAEKPLFGHGERHMEDALRALAEEGRVYDRVIIHVQLHNEIIDTAARRGLAGVLSLILLYAVPLWLFWKKLRRSRHAPDLQILAAAGMMVPVAFFDFGLTQSMLRDLRGLSGYLGLCVVCWAALRAREEALAAAPRSGSCGLHPGTNIEDDEDRFFVQRSRSRS</sequence>
<dbReference type="OrthoDB" id="8576060at2"/>
<feature type="transmembrane region" description="Helical" evidence="5">
    <location>
        <begin position="157"/>
        <end position="175"/>
    </location>
</feature>
<protein>
    <submittedName>
        <fullName evidence="7">O-antigen polymerase</fullName>
    </submittedName>
</protein>
<keyword evidence="4 5" id="KW-0472">Membrane</keyword>
<feature type="domain" description="O-antigen ligase-related" evidence="6">
    <location>
        <begin position="191"/>
        <end position="347"/>
    </location>
</feature>
<feature type="transmembrane region" description="Helical" evidence="5">
    <location>
        <begin position="231"/>
        <end position="249"/>
    </location>
</feature>
<dbReference type="InterPro" id="IPR051533">
    <property type="entry name" value="WaaL-like"/>
</dbReference>
<feature type="transmembrane region" description="Helical" evidence="5">
    <location>
        <begin position="340"/>
        <end position="359"/>
    </location>
</feature>
<feature type="transmembrane region" description="Helical" evidence="5">
    <location>
        <begin position="120"/>
        <end position="137"/>
    </location>
</feature>
<dbReference type="PANTHER" id="PTHR37422">
    <property type="entry name" value="TEICHURONIC ACID BIOSYNTHESIS PROTEIN TUAE"/>
    <property type="match status" value="1"/>
</dbReference>
<proteinExistence type="predicted"/>
<organism evidence="7 8">
    <name type="scientific">Halomonas salipaludis</name>
    <dbReference type="NCBI Taxonomy" id="2032625"/>
    <lineage>
        <taxon>Bacteria</taxon>
        <taxon>Pseudomonadati</taxon>
        <taxon>Pseudomonadota</taxon>
        <taxon>Gammaproteobacteria</taxon>
        <taxon>Oceanospirillales</taxon>
        <taxon>Halomonadaceae</taxon>
        <taxon>Halomonas</taxon>
    </lineage>
</organism>
<keyword evidence="8" id="KW-1185">Reference proteome</keyword>
<evidence type="ECO:0000259" key="6">
    <source>
        <dbReference type="Pfam" id="PF04932"/>
    </source>
</evidence>
<accession>A0A2A2EPZ6</accession>
<feature type="transmembrane region" description="Helical" evidence="5">
    <location>
        <begin position="33"/>
        <end position="50"/>
    </location>
</feature>
<feature type="transmembrane region" description="Helical" evidence="5">
    <location>
        <begin position="371"/>
        <end position="389"/>
    </location>
</feature>